<dbReference type="SMART" id="SM00235">
    <property type="entry name" value="ZnMc"/>
    <property type="match status" value="1"/>
</dbReference>
<feature type="chain" id="PRO_5016269006" description="Peptidase metallopeptidase domain-containing protein" evidence="5">
    <location>
        <begin position="25"/>
        <end position="279"/>
    </location>
</feature>
<gene>
    <name evidence="7" type="ORF">DL240_12530</name>
</gene>
<organism evidence="7 8">
    <name type="scientific">Lujinxingia litoralis</name>
    <dbReference type="NCBI Taxonomy" id="2211119"/>
    <lineage>
        <taxon>Bacteria</taxon>
        <taxon>Deltaproteobacteria</taxon>
        <taxon>Bradymonadales</taxon>
        <taxon>Lujinxingiaceae</taxon>
        <taxon>Lujinxingia</taxon>
    </lineage>
</organism>
<evidence type="ECO:0000256" key="3">
    <source>
        <dbReference type="ARBA" id="ARBA00022801"/>
    </source>
</evidence>
<dbReference type="EMBL" id="QHKO01000005">
    <property type="protein sequence ID" value="RAL21675.1"/>
    <property type="molecule type" value="Genomic_DNA"/>
</dbReference>
<keyword evidence="3" id="KW-0378">Hydrolase</keyword>
<evidence type="ECO:0000313" key="7">
    <source>
        <dbReference type="EMBL" id="RAL21675.1"/>
    </source>
</evidence>
<feature type="signal peptide" evidence="5">
    <location>
        <begin position="1"/>
        <end position="24"/>
    </location>
</feature>
<keyword evidence="1" id="KW-0645">Protease</keyword>
<dbReference type="InterPro" id="IPR006026">
    <property type="entry name" value="Peptidase_Metallo"/>
</dbReference>
<dbReference type="GO" id="GO:0008270">
    <property type="term" value="F:zinc ion binding"/>
    <property type="evidence" value="ECO:0007669"/>
    <property type="project" value="InterPro"/>
</dbReference>
<dbReference type="PANTHER" id="PTHR10201">
    <property type="entry name" value="MATRIX METALLOPROTEINASE"/>
    <property type="match status" value="1"/>
</dbReference>
<evidence type="ECO:0000256" key="1">
    <source>
        <dbReference type="ARBA" id="ARBA00022670"/>
    </source>
</evidence>
<evidence type="ECO:0000256" key="2">
    <source>
        <dbReference type="ARBA" id="ARBA00022723"/>
    </source>
</evidence>
<evidence type="ECO:0000256" key="5">
    <source>
        <dbReference type="SAM" id="SignalP"/>
    </source>
</evidence>
<dbReference type="Pfam" id="PF00413">
    <property type="entry name" value="Peptidase_M10"/>
    <property type="match status" value="1"/>
</dbReference>
<dbReference type="GO" id="GO:0004222">
    <property type="term" value="F:metalloendopeptidase activity"/>
    <property type="evidence" value="ECO:0007669"/>
    <property type="project" value="InterPro"/>
</dbReference>
<name>A0A328C507_9DELT</name>
<protein>
    <recommendedName>
        <fullName evidence="6">Peptidase metallopeptidase domain-containing protein</fullName>
    </recommendedName>
</protein>
<keyword evidence="4" id="KW-0862">Zinc</keyword>
<keyword evidence="2" id="KW-0479">Metal-binding</keyword>
<keyword evidence="5" id="KW-0732">Signal</keyword>
<evidence type="ECO:0000259" key="6">
    <source>
        <dbReference type="SMART" id="SM00235"/>
    </source>
</evidence>
<accession>A0A328C507</accession>
<reference evidence="7 8" key="1">
    <citation type="submission" date="2018-05" db="EMBL/GenBank/DDBJ databases">
        <title>Lujinxingia marina gen. nov. sp. nov., a new facultative anaerobic member of the class Deltaproteobacteria, and proposal of Lujinxingaceae fam. nov.</title>
        <authorList>
            <person name="Li C.-M."/>
        </authorList>
    </citation>
    <scope>NUCLEOTIDE SEQUENCE [LARGE SCALE GENOMIC DNA]</scope>
    <source>
        <strain evidence="7 8">B210</strain>
    </source>
</reference>
<dbReference type="Gene3D" id="3.40.390.10">
    <property type="entry name" value="Collagenase (Catalytic Domain)"/>
    <property type="match status" value="1"/>
</dbReference>
<dbReference type="InterPro" id="IPR024079">
    <property type="entry name" value="MetalloPept_cat_dom_sf"/>
</dbReference>
<evidence type="ECO:0000256" key="4">
    <source>
        <dbReference type="ARBA" id="ARBA00022833"/>
    </source>
</evidence>
<dbReference type="InterPro" id="IPR021190">
    <property type="entry name" value="Pept_M10A"/>
</dbReference>
<dbReference type="Proteomes" id="UP000249169">
    <property type="component" value="Unassembled WGS sequence"/>
</dbReference>
<proteinExistence type="predicted"/>
<feature type="domain" description="Peptidase metallopeptidase" evidence="6">
    <location>
        <begin position="48"/>
        <end position="232"/>
    </location>
</feature>
<dbReference type="RefSeq" id="WP_111730240.1">
    <property type="nucleotide sequence ID" value="NZ_QHKO01000005.1"/>
</dbReference>
<dbReference type="AlphaFoldDB" id="A0A328C507"/>
<dbReference type="GO" id="GO:0031012">
    <property type="term" value="C:extracellular matrix"/>
    <property type="evidence" value="ECO:0007669"/>
    <property type="project" value="InterPro"/>
</dbReference>
<dbReference type="OrthoDB" id="5516015at2"/>
<dbReference type="GO" id="GO:0006508">
    <property type="term" value="P:proteolysis"/>
    <property type="evidence" value="ECO:0007669"/>
    <property type="project" value="UniProtKB-KW"/>
</dbReference>
<dbReference type="InterPro" id="IPR001818">
    <property type="entry name" value="Pept_M10_metallopeptidase"/>
</dbReference>
<sequence>MTFSLRSAALAALLAIAWASPAAAQDFVQTMTCDRSGINACTGDFTPQPVHWPKLDVNFHINGRGSVKLYPEGDAFPTELEHSIRDSFDAWNEPECSQFTLTYQGVTDQEIRYLQNSDDNANVVLFQDDTWPYPSFQAVALTTVTFSMRDGRILDADIEVNGADYLFSNTELPNNSAMDLRNTLTHEVGHFLGLDHSSNASATMYATAELGEITKRDLHQADIDGLCHIYPLGTPEESPVVHEQKDSCSLIAPGQPDDSPLLIAALLGLGWLARQRTQR</sequence>
<keyword evidence="8" id="KW-1185">Reference proteome</keyword>
<evidence type="ECO:0000313" key="8">
    <source>
        <dbReference type="Proteomes" id="UP000249169"/>
    </source>
</evidence>
<comment type="caution">
    <text evidence="7">The sequence shown here is derived from an EMBL/GenBank/DDBJ whole genome shotgun (WGS) entry which is preliminary data.</text>
</comment>
<dbReference type="PRINTS" id="PR00138">
    <property type="entry name" value="MATRIXIN"/>
</dbReference>
<dbReference type="SUPFAM" id="SSF55486">
    <property type="entry name" value="Metalloproteases ('zincins'), catalytic domain"/>
    <property type="match status" value="1"/>
</dbReference>